<comment type="caution">
    <text evidence="1">The sequence shown here is derived from an EMBL/GenBank/DDBJ whole genome shotgun (WGS) entry which is preliminary data.</text>
</comment>
<organism evidence="1 2">
    <name type="scientific">Flavobacterium limi</name>
    <dbReference type="NCBI Taxonomy" id="2045105"/>
    <lineage>
        <taxon>Bacteria</taxon>
        <taxon>Pseudomonadati</taxon>
        <taxon>Bacteroidota</taxon>
        <taxon>Flavobacteriia</taxon>
        <taxon>Flavobacteriales</taxon>
        <taxon>Flavobacteriaceae</taxon>
        <taxon>Flavobacterium</taxon>
    </lineage>
</organism>
<gene>
    <name evidence="1" type="ORF">GCM10011518_05000</name>
</gene>
<protein>
    <submittedName>
        <fullName evidence="1">Uncharacterized protein</fullName>
    </submittedName>
</protein>
<accession>A0ABQ1TPP9</accession>
<proteinExistence type="predicted"/>
<dbReference type="EMBL" id="BMKP01000001">
    <property type="protein sequence ID" value="GGE98597.1"/>
    <property type="molecule type" value="Genomic_DNA"/>
</dbReference>
<reference evidence="2" key="1">
    <citation type="journal article" date="2019" name="Int. J. Syst. Evol. Microbiol.">
        <title>The Global Catalogue of Microorganisms (GCM) 10K type strain sequencing project: providing services to taxonomists for standard genome sequencing and annotation.</title>
        <authorList>
            <consortium name="The Broad Institute Genomics Platform"/>
            <consortium name="The Broad Institute Genome Sequencing Center for Infectious Disease"/>
            <person name="Wu L."/>
            <person name="Ma J."/>
        </authorList>
    </citation>
    <scope>NUCLEOTIDE SEQUENCE [LARGE SCALE GENOMIC DNA]</scope>
    <source>
        <strain evidence="2">CGMCC 1.16060</strain>
    </source>
</reference>
<dbReference type="Proteomes" id="UP000655016">
    <property type="component" value="Unassembled WGS sequence"/>
</dbReference>
<evidence type="ECO:0000313" key="2">
    <source>
        <dbReference type="Proteomes" id="UP000655016"/>
    </source>
</evidence>
<keyword evidence="2" id="KW-1185">Reference proteome</keyword>
<evidence type="ECO:0000313" key="1">
    <source>
        <dbReference type="EMBL" id="GGE98597.1"/>
    </source>
</evidence>
<name>A0ABQ1TPP9_9FLAO</name>
<sequence>MICSLILSEKTIGVKKSNAKTTANVIPEYLAIFNKIDLDLFFDINNIEKLFEIMIKEEDYP</sequence>